<dbReference type="GO" id="GO:0016020">
    <property type="term" value="C:membrane"/>
    <property type="evidence" value="ECO:0007669"/>
    <property type="project" value="UniProtKB-SubCell"/>
</dbReference>
<proteinExistence type="inferred from homology"/>
<dbReference type="PROSITE" id="PS50850">
    <property type="entry name" value="MFS"/>
    <property type="match status" value="1"/>
</dbReference>
<evidence type="ECO:0000256" key="6">
    <source>
        <dbReference type="SAM" id="Phobius"/>
    </source>
</evidence>
<organism evidence="8 9">
    <name type="scientific">Pseudocercospora musae</name>
    <dbReference type="NCBI Taxonomy" id="113226"/>
    <lineage>
        <taxon>Eukaryota</taxon>
        <taxon>Fungi</taxon>
        <taxon>Dikarya</taxon>
        <taxon>Ascomycota</taxon>
        <taxon>Pezizomycotina</taxon>
        <taxon>Dothideomycetes</taxon>
        <taxon>Dothideomycetidae</taxon>
        <taxon>Mycosphaerellales</taxon>
        <taxon>Mycosphaerellaceae</taxon>
        <taxon>Pseudocercospora</taxon>
    </lineage>
</organism>
<feature type="transmembrane region" description="Helical" evidence="6">
    <location>
        <begin position="428"/>
        <end position="450"/>
    </location>
</feature>
<dbReference type="InterPro" id="IPR005828">
    <property type="entry name" value="MFS_sugar_transport-like"/>
</dbReference>
<dbReference type="AlphaFoldDB" id="A0A139IHP2"/>
<dbReference type="GO" id="GO:0005351">
    <property type="term" value="F:carbohydrate:proton symporter activity"/>
    <property type="evidence" value="ECO:0007669"/>
    <property type="project" value="TreeGrafter"/>
</dbReference>
<evidence type="ECO:0000259" key="7">
    <source>
        <dbReference type="PROSITE" id="PS50850"/>
    </source>
</evidence>
<evidence type="ECO:0000256" key="5">
    <source>
        <dbReference type="ARBA" id="ARBA00023136"/>
    </source>
</evidence>
<dbReference type="Proteomes" id="UP000073492">
    <property type="component" value="Unassembled WGS sequence"/>
</dbReference>
<keyword evidence="3 6" id="KW-0812">Transmembrane</keyword>
<feature type="transmembrane region" description="Helical" evidence="6">
    <location>
        <begin position="359"/>
        <end position="382"/>
    </location>
</feature>
<evidence type="ECO:0000256" key="4">
    <source>
        <dbReference type="ARBA" id="ARBA00022989"/>
    </source>
</evidence>
<dbReference type="EMBL" id="LFZO01000092">
    <property type="protein sequence ID" value="KXT14174.1"/>
    <property type="molecule type" value="Genomic_DNA"/>
</dbReference>
<dbReference type="PANTHER" id="PTHR48022:SF17">
    <property type="entry name" value="HEXOSE TRANSPORTER"/>
    <property type="match status" value="1"/>
</dbReference>
<evidence type="ECO:0000313" key="9">
    <source>
        <dbReference type="Proteomes" id="UP000073492"/>
    </source>
</evidence>
<name>A0A139IHP2_9PEZI</name>
<evidence type="ECO:0000256" key="1">
    <source>
        <dbReference type="ARBA" id="ARBA00004141"/>
    </source>
</evidence>
<gene>
    <name evidence="8" type="ORF">AC579_9253</name>
</gene>
<comment type="subcellular location">
    <subcellularLocation>
        <location evidence="1">Membrane</location>
        <topology evidence="1">Multi-pass membrane protein</topology>
    </subcellularLocation>
</comment>
<sequence>MAITTWLRETKNEFGRDVTTPLLMVTLYASVAGMSYGLDLNYWSGLLGMKQFQKDFGVFDTETQDWEIPATWQSIGSGTPTAGIAIGTLIAGYVGNKFGRIKAFWFAAAIALVGILVQATSMSSYWQLVVGRIVNALSMGIICKRVAQFCSFTDTPLHSIIPIYQGEVAPASLRGSFVNTYQFMLLFGGLIAVIVNWAMNERSDQWAYRLAIIMQFVIPTIMAVGGFILPESPRWLISQGRDGEAIEVLKYLRRGTPDAVIEKEVVLIGQSVELQRTLHKETGYVDCLRGPNLRRTVIATGVQCLQPSMGNSYMTTYSIVLFQAIGIADEYKMLIYLYFVMMMADSCSFIVADKLGRRPLMFGSAICVSASLYAVGGLTGYAEQNSDAVKKGTLAAIFLYYFIDAIGWAGCVWITCAEAPTTALRERTMTIATFCGFVVNLLIQYVSPYLQDEGYAALQGRIGFVWGSCAFVAAMWVLFVLPEMSGRSLEELDELFEKRVDVWKFKKFETEGIGAEVTALEAGRRRGVDVDSKVLVGVEVNAVESDGEQEDRKKALGV</sequence>
<comment type="similarity">
    <text evidence="2">Belongs to the major facilitator superfamily. Sugar transporter (TC 2.A.1.1) family.</text>
</comment>
<dbReference type="InterPro" id="IPR050360">
    <property type="entry name" value="MFS_Sugar_Transporters"/>
</dbReference>
<feature type="transmembrane region" description="Helical" evidence="6">
    <location>
        <begin position="21"/>
        <end position="38"/>
    </location>
</feature>
<protein>
    <recommendedName>
        <fullName evidence="7">Major facilitator superfamily (MFS) profile domain-containing protein</fullName>
    </recommendedName>
</protein>
<keyword evidence="4 6" id="KW-1133">Transmembrane helix</keyword>
<dbReference type="FunFam" id="1.20.1250.20:FF:000078">
    <property type="entry name" value="MFS maltose transporter, putative"/>
    <property type="match status" value="1"/>
</dbReference>
<dbReference type="PANTHER" id="PTHR48022">
    <property type="entry name" value="PLASTIDIC GLUCOSE TRANSPORTER 4"/>
    <property type="match status" value="1"/>
</dbReference>
<accession>A0A139IHP2</accession>
<feature type="transmembrane region" description="Helical" evidence="6">
    <location>
        <begin position="180"/>
        <end position="199"/>
    </location>
</feature>
<feature type="transmembrane region" description="Helical" evidence="6">
    <location>
        <begin position="75"/>
        <end position="96"/>
    </location>
</feature>
<evidence type="ECO:0000313" key="8">
    <source>
        <dbReference type="EMBL" id="KXT14174.1"/>
    </source>
</evidence>
<dbReference type="InterPro" id="IPR036259">
    <property type="entry name" value="MFS_trans_sf"/>
</dbReference>
<comment type="caution">
    <text evidence="8">The sequence shown here is derived from an EMBL/GenBank/DDBJ whole genome shotgun (WGS) entry which is preliminary data.</text>
</comment>
<dbReference type="OrthoDB" id="6612291at2759"/>
<dbReference type="InterPro" id="IPR005829">
    <property type="entry name" value="Sugar_transporter_CS"/>
</dbReference>
<keyword evidence="9" id="KW-1185">Reference proteome</keyword>
<keyword evidence="5 6" id="KW-0472">Membrane</keyword>
<feature type="transmembrane region" description="Helical" evidence="6">
    <location>
        <begin position="394"/>
        <end position="416"/>
    </location>
</feature>
<evidence type="ECO:0000256" key="2">
    <source>
        <dbReference type="ARBA" id="ARBA00010992"/>
    </source>
</evidence>
<feature type="transmembrane region" description="Helical" evidence="6">
    <location>
        <begin position="462"/>
        <end position="481"/>
    </location>
</feature>
<feature type="transmembrane region" description="Helical" evidence="6">
    <location>
        <begin position="103"/>
        <end position="126"/>
    </location>
</feature>
<feature type="transmembrane region" description="Helical" evidence="6">
    <location>
        <begin position="206"/>
        <end position="229"/>
    </location>
</feature>
<reference evidence="8 9" key="1">
    <citation type="submission" date="2015-07" db="EMBL/GenBank/DDBJ databases">
        <title>Comparative genomics of the Sigatoka disease complex on banana suggests a link between parallel evolutionary changes in Pseudocercospora fijiensis and Pseudocercospora eumusae and increased virulence on the banana host.</title>
        <authorList>
            <person name="Chang T.-C."/>
            <person name="Salvucci A."/>
            <person name="Crous P.W."/>
            <person name="Stergiopoulos I."/>
        </authorList>
    </citation>
    <scope>NUCLEOTIDE SEQUENCE [LARGE SCALE GENOMIC DNA]</scope>
    <source>
        <strain evidence="8 9">CBS 116634</strain>
    </source>
</reference>
<dbReference type="InterPro" id="IPR020846">
    <property type="entry name" value="MFS_dom"/>
</dbReference>
<evidence type="ECO:0000256" key="3">
    <source>
        <dbReference type="ARBA" id="ARBA00022692"/>
    </source>
</evidence>
<dbReference type="PROSITE" id="PS00216">
    <property type="entry name" value="SUGAR_TRANSPORT_1"/>
    <property type="match status" value="1"/>
</dbReference>
<dbReference type="SUPFAM" id="SSF103473">
    <property type="entry name" value="MFS general substrate transporter"/>
    <property type="match status" value="1"/>
</dbReference>
<dbReference type="Gene3D" id="1.20.1250.20">
    <property type="entry name" value="MFS general substrate transporter like domains"/>
    <property type="match status" value="1"/>
</dbReference>
<feature type="domain" description="Major facilitator superfamily (MFS) profile" evidence="7">
    <location>
        <begin position="25"/>
        <end position="485"/>
    </location>
</feature>
<dbReference type="Pfam" id="PF00083">
    <property type="entry name" value="Sugar_tr"/>
    <property type="match status" value="1"/>
</dbReference>